<dbReference type="PANTHER" id="PTHR30578">
    <property type="entry name" value="ELECTRON TRANSPORT COMPLEX PROTEIN RNFD"/>
    <property type="match status" value="1"/>
</dbReference>
<comment type="function">
    <text evidence="10">Part of a membrane-bound complex that couples electron transfer with translocation of ions across the membrane.</text>
</comment>
<feature type="transmembrane region" description="Helical" evidence="10">
    <location>
        <begin position="39"/>
        <end position="56"/>
    </location>
</feature>
<keyword evidence="3 10" id="KW-0285">Flavoprotein</keyword>
<evidence type="ECO:0000256" key="9">
    <source>
        <dbReference type="ARBA" id="ARBA00023136"/>
    </source>
</evidence>
<dbReference type="HAMAP" id="MF_00462">
    <property type="entry name" value="RsxD_RnfD"/>
    <property type="match status" value="1"/>
</dbReference>
<dbReference type="PANTHER" id="PTHR30578:SF0">
    <property type="entry name" value="ION-TRANSLOCATING OXIDOREDUCTASE COMPLEX SUBUNIT D"/>
    <property type="match status" value="1"/>
</dbReference>
<dbReference type="GO" id="GO:0022900">
    <property type="term" value="P:electron transport chain"/>
    <property type="evidence" value="ECO:0007669"/>
    <property type="project" value="UniProtKB-UniRule"/>
</dbReference>
<reference evidence="11 12" key="2">
    <citation type="submission" date="2019-05" db="EMBL/GenBank/DDBJ databases">
        <title>Genome evolution of the obligate endosymbiont Buchnera aphidicola.</title>
        <authorList>
            <person name="Moran N.A."/>
        </authorList>
    </citation>
    <scope>NUCLEOTIDE SEQUENCE [LARGE SCALE GENOMIC DNA]</scope>
    <source>
        <strain evidence="11 12">Bca</strain>
    </source>
</reference>
<evidence type="ECO:0000256" key="5">
    <source>
        <dbReference type="ARBA" id="ARBA00022692"/>
    </source>
</evidence>
<dbReference type="GO" id="GO:0055085">
    <property type="term" value="P:transmembrane transport"/>
    <property type="evidence" value="ECO:0007669"/>
    <property type="project" value="InterPro"/>
</dbReference>
<feature type="transmembrane region" description="Helical" evidence="10">
    <location>
        <begin position="68"/>
        <end position="84"/>
    </location>
</feature>
<keyword evidence="6 10" id="KW-1278">Translocase</keyword>
<evidence type="ECO:0000313" key="12">
    <source>
        <dbReference type="Proteomes" id="UP000298594"/>
    </source>
</evidence>
<dbReference type="AlphaFoldDB" id="A0A4D6XX24"/>
<keyword evidence="5 10" id="KW-0812">Transmembrane</keyword>
<feature type="transmembrane region" description="Helical" evidence="10">
    <location>
        <begin position="115"/>
        <end position="134"/>
    </location>
</feature>
<sequence length="343" mass="38820">MNFPYIYHLYSVRKIMFLVITACIPAILTKYYFFGTGTLIQIFISVIIAILIEIIILKIRSKNIKIHLWDNSVILTAILFGVSIPSLLPWWITVFGVFFSVLVGKHLYGGLGQNIFNPAMIGYAVLLISFPVYMNNWNKISTETSFLKDMEQSLNIIFSNQSTLNNLNTSVNSFTEATPLNDFKIKSHFLNNDYIEDNGSHHKTISLQKSSTYINISFFLGGFFLILKGIICWRIPIIFLFSLGFLSSITYFFSQDLFMSPLVHLFSGGTMICAFFISTDPVTTACTNVGKIIFSIIISCLVWIIRNYSAYPDGIAFAVLLANMLVPLIDHYTKTSGYGHNRI</sequence>
<dbReference type="InterPro" id="IPR011303">
    <property type="entry name" value="RnfD_bac"/>
</dbReference>
<keyword evidence="4 10" id="KW-0288">FMN</keyword>
<organism evidence="11 12">
    <name type="scientific">Buchnera aphidicola</name>
    <name type="common">Brachycaudus cardui</name>
    <dbReference type="NCBI Taxonomy" id="557993"/>
    <lineage>
        <taxon>Bacteria</taxon>
        <taxon>Pseudomonadati</taxon>
        <taxon>Pseudomonadota</taxon>
        <taxon>Gammaproteobacteria</taxon>
        <taxon>Enterobacterales</taxon>
        <taxon>Erwiniaceae</taxon>
        <taxon>Buchnera</taxon>
    </lineage>
</organism>
<comment type="cofactor">
    <cofactor evidence="10">
        <name>FMN</name>
        <dbReference type="ChEBI" id="CHEBI:58210"/>
    </cofactor>
</comment>
<evidence type="ECO:0000256" key="6">
    <source>
        <dbReference type="ARBA" id="ARBA00022967"/>
    </source>
</evidence>
<keyword evidence="8 10" id="KW-1133">Transmembrane helix</keyword>
<keyword evidence="1 10" id="KW-0813">Transport</keyword>
<keyword evidence="9 10" id="KW-0472">Membrane</keyword>
<dbReference type="NCBIfam" id="TIGR01946">
    <property type="entry name" value="rnfD"/>
    <property type="match status" value="1"/>
</dbReference>
<keyword evidence="7 10" id="KW-0249">Electron transport</keyword>
<dbReference type="RefSeq" id="WP_158359069.1">
    <property type="nucleotide sequence ID" value="NZ_CP034879.1"/>
</dbReference>
<dbReference type="EMBL" id="CP034879">
    <property type="protein sequence ID" value="QCI20269.1"/>
    <property type="molecule type" value="Genomic_DNA"/>
</dbReference>
<reference evidence="11 12" key="1">
    <citation type="submission" date="2018-12" db="EMBL/GenBank/DDBJ databases">
        <authorList>
            <person name="Chong R.A."/>
        </authorList>
    </citation>
    <scope>NUCLEOTIDE SEQUENCE [LARGE SCALE GENOMIC DNA]</scope>
    <source>
        <strain evidence="11 12">Bca</strain>
    </source>
</reference>
<evidence type="ECO:0000256" key="2">
    <source>
        <dbReference type="ARBA" id="ARBA00022553"/>
    </source>
</evidence>
<feature type="transmembrane region" description="Helical" evidence="10">
    <location>
        <begin position="289"/>
        <end position="308"/>
    </location>
</feature>
<dbReference type="InterPro" id="IPR004338">
    <property type="entry name" value="NqrB/RnfD"/>
</dbReference>
<evidence type="ECO:0000256" key="3">
    <source>
        <dbReference type="ARBA" id="ARBA00022630"/>
    </source>
</evidence>
<proteinExistence type="inferred from homology"/>
<comment type="subunit">
    <text evidence="10">The complex is composed of six subunits: RnfA, RnfB, RnfC, RnfD, RnfE and RnfG.</text>
</comment>
<comment type="subcellular location">
    <subcellularLocation>
        <location evidence="10">Cell inner membrane</location>
        <topology evidence="10">Multi-pass membrane protein</topology>
    </subcellularLocation>
</comment>
<dbReference type="GO" id="GO:0005886">
    <property type="term" value="C:plasma membrane"/>
    <property type="evidence" value="ECO:0007669"/>
    <property type="project" value="UniProtKB-SubCell"/>
</dbReference>
<evidence type="ECO:0000256" key="10">
    <source>
        <dbReference type="HAMAP-Rule" id="MF_00462"/>
    </source>
</evidence>
<feature type="transmembrane region" description="Helical" evidence="10">
    <location>
        <begin position="259"/>
        <end position="277"/>
    </location>
</feature>
<dbReference type="EC" id="7.-.-.-" evidence="10"/>
<feature type="transmembrane region" description="Helical" evidence="10">
    <location>
        <begin position="12"/>
        <end position="33"/>
    </location>
</feature>
<evidence type="ECO:0000256" key="4">
    <source>
        <dbReference type="ARBA" id="ARBA00022643"/>
    </source>
</evidence>
<comment type="similarity">
    <text evidence="10">Belongs to the NqrB/RnfD family.</text>
</comment>
<keyword evidence="10" id="KW-0997">Cell inner membrane</keyword>
<dbReference type="Pfam" id="PF03116">
    <property type="entry name" value="NQR2_RnfD_RnfE"/>
    <property type="match status" value="1"/>
</dbReference>
<feature type="modified residue" description="FMN phosphoryl threonine" evidence="10">
    <location>
        <position position="178"/>
    </location>
</feature>
<dbReference type="Proteomes" id="UP000298594">
    <property type="component" value="Chromosome"/>
</dbReference>
<evidence type="ECO:0000256" key="7">
    <source>
        <dbReference type="ARBA" id="ARBA00022982"/>
    </source>
</evidence>
<evidence type="ECO:0000256" key="8">
    <source>
        <dbReference type="ARBA" id="ARBA00022989"/>
    </source>
</evidence>
<gene>
    <name evidence="10" type="primary">rnfD</name>
    <name evidence="11" type="ORF">D9V67_00590</name>
</gene>
<evidence type="ECO:0000256" key="1">
    <source>
        <dbReference type="ARBA" id="ARBA00022448"/>
    </source>
</evidence>
<feature type="transmembrane region" description="Helical" evidence="10">
    <location>
        <begin position="314"/>
        <end position="333"/>
    </location>
</feature>
<name>A0A4D6XX24_9GAMM</name>
<protein>
    <recommendedName>
        <fullName evidence="10">Ion-translocating oxidoreductase complex subunit D</fullName>
        <ecNumber evidence="10">7.-.-.-</ecNumber>
    </recommendedName>
    <alternativeName>
        <fullName evidence="10">Rnf electron transport complex subunit D</fullName>
    </alternativeName>
</protein>
<keyword evidence="2 10" id="KW-0597">Phosphoprotein</keyword>
<dbReference type="OrthoDB" id="9776359at2"/>
<keyword evidence="10" id="KW-1003">Cell membrane</keyword>
<feature type="transmembrane region" description="Helical" evidence="10">
    <location>
        <begin position="212"/>
        <end position="230"/>
    </location>
</feature>
<accession>A0A4D6XX24</accession>
<evidence type="ECO:0000313" key="11">
    <source>
        <dbReference type="EMBL" id="QCI20269.1"/>
    </source>
</evidence>